<organism evidence="2 3">
    <name type="scientific">Luteibacter sahnii</name>
    <dbReference type="NCBI Taxonomy" id="3021977"/>
    <lineage>
        <taxon>Bacteria</taxon>
        <taxon>Pseudomonadati</taxon>
        <taxon>Pseudomonadota</taxon>
        <taxon>Gammaproteobacteria</taxon>
        <taxon>Lysobacterales</taxon>
        <taxon>Rhodanobacteraceae</taxon>
        <taxon>Luteibacter</taxon>
    </lineage>
</organism>
<evidence type="ECO:0000313" key="2">
    <source>
        <dbReference type="EMBL" id="MDF4023458.1"/>
    </source>
</evidence>
<name>A0ABT6B6E5_9GAMM</name>
<gene>
    <name evidence="2" type="ORF">P3W24_00520</name>
</gene>
<evidence type="ECO:0000256" key="1">
    <source>
        <dbReference type="SAM" id="MobiDB-lite"/>
    </source>
</evidence>
<reference evidence="2 3" key="1">
    <citation type="journal article" date="2024" name="Curr. Microbiol.">
        <title>Luteibacter sahnii sp. nov., A Novel Yellow-Colored Xanthomonadin Pigment Producing Probiotic Bacterium from Healthy Rice Seed Microbiome.</title>
        <authorList>
            <person name="Jaiswal G."/>
            <person name="Rana R."/>
            <person name="Nayak P.K."/>
            <person name="Chouhan R."/>
            <person name="Gandhi S.G."/>
            <person name="Patel H.K."/>
            <person name="Patil P.B."/>
        </authorList>
    </citation>
    <scope>NUCLEOTIDE SEQUENCE [LARGE SCALE GENOMIC DNA]</scope>
    <source>
        <strain evidence="2 3">PPL201</strain>
    </source>
</reference>
<sequence>MATTGPWHLRELGLPPYADLAAVRRAYAQALRAIDPGADPDAFARLRAAYEAARAWCEQAEDEPEPPAAADDSGPDDAPPATSLMAQEADARRDAVQLGDRFVTEVRRASQADAVASLDRTLVCLRTRYVDAPGEFEERLIDLLATQALPHRAALFEAAAERFHWEHIGQTTPLAGGPWIEQVFKQREVWQQLATSRRKRWLALIAEAPSLTPRVVRHWPEIEALLASYRQWIRLYLDDDVARSWRKAFEALPDASKRSIRHSAPSADAYRPRVKKTRQWFRLRGYGFWFIAWLAFQIVRLVVQYVDGNAVDDTPRTCMDLYHQLSRPHAYDGLTGDEIRALKQRGGWCVRNRYWPAPAP</sequence>
<comment type="caution">
    <text evidence="2">The sequence shown here is derived from an EMBL/GenBank/DDBJ whole genome shotgun (WGS) entry which is preliminary data.</text>
</comment>
<feature type="region of interest" description="Disordered" evidence="1">
    <location>
        <begin position="56"/>
        <end position="90"/>
    </location>
</feature>
<dbReference type="Proteomes" id="UP001528850">
    <property type="component" value="Unassembled WGS sequence"/>
</dbReference>
<evidence type="ECO:0000313" key="3">
    <source>
        <dbReference type="Proteomes" id="UP001528850"/>
    </source>
</evidence>
<keyword evidence="3" id="KW-1185">Reference proteome</keyword>
<evidence type="ECO:0008006" key="4">
    <source>
        <dbReference type="Google" id="ProtNLM"/>
    </source>
</evidence>
<protein>
    <recommendedName>
        <fullName evidence="4">J domain-containing protein</fullName>
    </recommendedName>
</protein>
<dbReference type="EMBL" id="JARJJS010000001">
    <property type="protein sequence ID" value="MDF4023458.1"/>
    <property type="molecule type" value="Genomic_DNA"/>
</dbReference>
<accession>A0ABT6B6E5</accession>
<proteinExistence type="predicted"/>